<reference evidence="2" key="1">
    <citation type="submission" date="2021-02" db="EMBL/GenBank/DDBJ databases">
        <authorList>
            <person name="Dougan E. K."/>
            <person name="Rhodes N."/>
            <person name="Thang M."/>
            <person name="Chan C."/>
        </authorList>
    </citation>
    <scope>NUCLEOTIDE SEQUENCE</scope>
</reference>
<feature type="transmembrane region" description="Helical" evidence="1">
    <location>
        <begin position="181"/>
        <end position="209"/>
    </location>
</feature>
<keyword evidence="1" id="KW-1133">Transmembrane helix</keyword>
<keyword evidence="1" id="KW-0472">Membrane</keyword>
<accession>A0A813L0P1</accession>
<protein>
    <recommendedName>
        <fullName evidence="4">Reverse transcriptase domain-containing protein</fullName>
    </recommendedName>
</protein>
<dbReference type="EMBL" id="CAJNNW010033512">
    <property type="protein sequence ID" value="CAE8719304.1"/>
    <property type="molecule type" value="Genomic_DNA"/>
</dbReference>
<gene>
    <name evidence="2" type="ORF">PGLA2088_LOCUS40572</name>
</gene>
<keyword evidence="1" id="KW-0812">Transmembrane</keyword>
<dbReference type="AlphaFoldDB" id="A0A813L0P1"/>
<dbReference type="Proteomes" id="UP000626109">
    <property type="component" value="Unassembled WGS sequence"/>
</dbReference>
<comment type="caution">
    <text evidence="2">The sequence shown here is derived from an EMBL/GenBank/DDBJ whole genome shotgun (WGS) entry which is preliminary data.</text>
</comment>
<evidence type="ECO:0000313" key="3">
    <source>
        <dbReference type="Proteomes" id="UP000626109"/>
    </source>
</evidence>
<feature type="transmembrane region" description="Helical" evidence="1">
    <location>
        <begin position="150"/>
        <end position="175"/>
    </location>
</feature>
<evidence type="ECO:0008006" key="4">
    <source>
        <dbReference type="Google" id="ProtNLM"/>
    </source>
</evidence>
<organism evidence="2 3">
    <name type="scientific">Polarella glacialis</name>
    <name type="common">Dinoflagellate</name>
    <dbReference type="NCBI Taxonomy" id="89957"/>
    <lineage>
        <taxon>Eukaryota</taxon>
        <taxon>Sar</taxon>
        <taxon>Alveolata</taxon>
        <taxon>Dinophyceae</taxon>
        <taxon>Suessiales</taxon>
        <taxon>Suessiaceae</taxon>
        <taxon>Polarella</taxon>
    </lineage>
</organism>
<evidence type="ECO:0000313" key="2">
    <source>
        <dbReference type="EMBL" id="CAE8719304.1"/>
    </source>
</evidence>
<evidence type="ECO:0000256" key="1">
    <source>
        <dbReference type="SAM" id="Phobius"/>
    </source>
</evidence>
<proteinExistence type="predicted"/>
<name>A0A813L0P1_POLGL</name>
<sequence>MSNMFMFVLFLDLEKTFDYIIREFLLGLPRGHVDPQMQHFLNIGLGQETTQELLNGIAQHGSVLYKLGVDPKVAALVNSLHTNTWFRYEDLQTIIVTSKGGRQGCKLGAIIFNMVYARALTMLRTKLEQHGIILQVRWNYLLFIFVVRTYLLMLLFSCVVVWFSFLLLLLVLSLFVVVGSFVTFCCSLIILFSCFLIIVGFVVICDCWFIF</sequence>